<evidence type="ECO:0000259" key="5">
    <source>
        <dbReference type="PROSITE" id="PS51464"/>
    </source>
</evidence>
<dbReference type="InterPro" id="IPR047640">
    <property type="entry name" value="RpiR-like"/>
</dbReference>
<proteinExistence type="predicted"/>
<organism evidence="6 7">
    <name type="scientific">Sharpea azabuensis</name>
    <dbReference type="NCBI Taxonomy" id="322505"/>
    <lineage>
        <taxon>Bacteria</taxon>
        <taxon>Bacillati</taxon>
        <taxon>Bacillota</taxon>
        <taxon>Erysipelotrichia</taxon>
        <taxon>Erysipelotrichales</taxon>
        <taxon>Coprobacillaceae</taxon>
        <taxon>Sharpea</taxon>
    </lineage>
</organism>
<reference evidence="7" key="1">
    <citation type="submission" date="2016-10" db="EMBL/GenBank/DDBJ databases">
        <authorList>
            <person name="Varghese N."/>
        </authorList>
    </citation>
    <scope>NUCLEOTIDE SEQUENCE [LARGE SCALE GENOMIC DNA]</scope>
    <source>
        <strain evidence="7">DSM 20406</strain>
    </source>
</reference>
<sequence length="283" mass="31322">MSDQLTVMDHISVMYDQFFDSEKKIAKYILNNHKKVVDMTVSELAKESDVSEASVSRFCKRIGVKGFHQLKIGLAKEMVETYGEGNISNDISCDNIGQSLQNILANKIEELKQTVNMIDPKEFESLLKAILHARAVQIVAVGNTIPVAIDGAFKLNELGIPTTAGTIWETQLSYTHTLGQKDVLIAISNSGESNKVVEAVEIANKNGATTIGITNNPHSAIGDQVTYHITTASREKLFLDEFCFSRVSATTVMEIIFLFLTVMIPDSHKRMATCEEMFAVDKR</sequence>
<dbReference type="GO" id="GO:0003677">
    <property type="term" value="F:DNA binding"/>
    <property type="evidence" value="ECO:0007669"/>
    <property type="project" value="UniProtKB-KW"/>
</dbReference>
<keyword evidence="3" id="KW-0804">Transcription</keyword>
<dbReference type="OrthoDB" id="3684496at2"/>
<feature type="domain" description="HTH rpiR-type" evidence="4">
    <location>
        <begin position="5"/>
        <end position="81"/>
    </location>
</feature>
<dbReference type="InterPro" id="IPR000281">
    <property type="entry name" value="HTH_RpiR"/>
</dbReference>
<protein>
    <submittedName>
        <fullName evidence="6">Transcriptional regulator, RpiR family</fullName>
    </submittedName>
</protein>
<dbReference type="STRING" id="322505.SAMN04487836_10780"/>
<dbReference type="InterPro" id="IPR009057">
    <property type="entry name" value="Homeodomain-like_sf"/>
</dbReference>
<evidence type="ECO:0000313" key="7">
    <source>
        <dbReference type="Proteomes" id="UP000183028"/>
    </source>
</evidence>
<name>A0A1H6RE30_9FIRM</name>
<dbReference type="InterPro" id="IPR046348">
    <property type="entry name" value="SIS_dom_sf"/>
</dbReference>
<dbReference type="GO" id="GO:1901135">
    <property type="term" value="P:carbohydrate derivative metabolic process"/>
    <property type="evidence" value="ECO:0007669"/>
    <property type="project" value="InterPro"/>
</dbReference>
<dbReference type="PANTHER" id="PTHR30514">
    <property type="entry name" value="GLUCOKINASE"/>
    <property type="match status" value="1"/>
</dbReference>
<dbReference type="InterPro" id="IPR036388">
    <property type="entry name" value="WH-like_DNA-bd_sf"/>
</dbReference>
<dbReference type="InterPro" id="IPR035472">
    <property type="entry name" value="RpiR-like_SIS"/>
</dbReference>
<keyword evidence="7" id="KW-1185">Reference proteome</keyword>
<dbReference type="Pfam" id="PF01380">
    <property type="entry name" value="SIS"/>
    <property type="match status" value="1"/>
</dbReference>
<dbReference type="eggNOG" id="COG1737">
    <property type="taxonomic scope" value="Bacteria"/>
</dbReference>
<evidence type="ECO:0000256" key="2">
    <source>
        <dbReference type="ARBA" id="ARBA00023125"/>
    </source>
</evidence>
<dbReference type="EMBL" id="FNYK01000008">
    <property type="protein sequence ID" value="SEI54061.1"/>
    <property type="molecule type" value="Genomic_DNA"/>
</dbReference>
<dbReference type="PANTHER" id="PTHR30514:SF1">
    <property type="entry name" value="HTH-TYPE TRANSCRIPTIONAL REGULATOR HEXR-RELATED"/>
    <property type="match status" value="1"/>
</dbReference>
<dbReference type="Gene3D" id="3.40.50.10490">
    <property type="entry name" value="Glucose-6-phosphate isomerase like protein, domain 1"/>
    <property type="match status" value="1"/>
</dbReference>
<evidence type="ECO:0000313" key="6">
    <source>
        <dbReference type="EMBL" id="SEI54061.1"/>
    </source>
</evidence>
<dbReference type="PROSITE" id="PS51464">
    <property type="entry name" value="SIS"/>
    <property type="match status" value="1"/>
</dbReference>
<evidence type="ECO:0000259" key="4">
    <source>
        <dbReference type="PROSITE" id="PS51071"/>
    </source>
</evidence>
<dbReference type="Proteomes" id="UP000183028">
    <property type="component" value="Unassembled WGS sequence"/>
</dbReference>
<evidence type="ECO:0000256" key="3">
    <source>
        <dbReference type="ARBA" id="ARBA00023163"/>
    </source>
</evidence>
<dbReference type="AlphaFoldDB" id="A0A1H6RE30"/>
<dbReference type="RefSeq" id="WP_033162227.1">
    <property type="nucleotide sequence ID" value="NZ_CACVPP010000035.1"/>
</dbReference>
<dbReference type="SUPFAM" id="SSF46689">
    <property type="entry name" value="Homeodomain-like"/>
    <property type="match status" value="1"/>
</dbReference>
<evidence type="ECO:0000256" key="1">
    <source>
        <dbReference type="ARBA" id="ARBA00023015"/>
    </source>
</evidence>
<gene>
    <name evidence="6" type="ORF">SAMN04487834_100866</name>
</gene>
<keyword evidence="2" id="KW-0238">DNA-binding</keyword>
<dbReference type="Pfam" id="PF01418">
    <property type="entry name" value="HTH_6"/>
    <property type="match status" value="1"/>
</dbReference>
<dbReference type="Gene3D" id="1.10.10.10">
    <property type="entry name" value="Winged helix-like DNA-binding domain superfamily/Winged helix DNA-binding domain"/>
    <property type="match status" value="1"/>
</dbReference>
<feature type="domain" description="SIS" evidence="5">
    <location>
        <begin position="126"/>
        <end position="268"/>
    </location>
</feature>
<dbReference type="InterPro" id="IPR001347">
    <property type="entry name" value="SIS_dom"/>
</dbReference>
<dbReference type="PROSITE" id="PS51071">
    <property type="entry name" value="HTH_RPIR"/>
    <property type="match status" value="1"/>
</dbReference>
<dbReference type="GO" id="GO:0003700">
    <property type="term" value="F:DNA-binding transcription factor activity"/>
    <property type="evidence" value="ECO:0007669"/>
    <property type="project" value="InterPro"/>
</dbReference>
<dbReference type="GO" id="GO:0097367">
    <property type="term" value="F:carbohydrate derivative binding"/>
    <property type="evidence" value="ECO:0007669"/>
    <property type="project" value="InterPro"/>
</dbReference>
<dbReference type="SUPFAM" id="SSF53697">
    <property type="entry name" value="SIS domain"/>
    <property type="match status" value="1"/>
</dbReference>
<keyword evidence="1" id="KW-0805">Transcription regulation</keyword>
<accession>A0A1H6RE30</accession>
<dbReference type="CDD" id="cd05013">
    <property type="entry name" value="SIS_RpiR"/>
    <property type="match status" value="1"/>
</dbReference>
<dbReference type="GeneID" id="54119629"/>